<reference evidence="3" key="1">
    <citation type="submission" date="2014-01" db="EMBL/GenBank/DDBJ databases">
        <title>The Genome Sequence of Anopheles farauti FAR1 (V2).</title>
        <authorList>
            <consortium name="The Broad Institute Genomics Platform"/>
            <person name="Neafsey D.E."/>
            <person name="Besansky N."/>
            <person name="Howell P."/>
            <person name="Walton C."/>
            <person name="Young S.K."/>
            <person name="Zeng Q."/>
            <person name="Gargeya S."/>
            <person name="Fitzgerald M."/>
            <person name="Haas B."/>
            <person name="Abouelleil A."/>
            <person name="Allen A.W."/>
            <person name="Alvarado L."/>
            <person name="Arachchi H.M."/>
            <person name="Berlin A.M."/>
            <person name="Chapman S.B."/>
            <person name="Gainer-Dewar J."/>
            <person name="Goldberg J."/>
            <person name="Griggs A."/>
            <person name="Gujja S."/>
            <person name="Hansen M."/>
            <person name="Howarth C."/>
            <person name="Imamovic A."/>
            <person name="Ireland A."/>
            <person name="Larimer J."/>
            <person name="McCowan C."/>
            <person name="Murphy C."/>
            <person name="Pearson M."/>
            <person name="Poon T.W."/>
            <person name="Priest M."/>
            <person name="Roberts A."/>
            <person name="Saif S."/>
            <person name="Shea T."/>
            <person name="Sisk P."/>
            <person name="Sykes S."/>
            <person name="Wortman J."/>
            <person name="Nusbaum C."/>
            <person name="Birren B."/>
        </authorList>
    </citation>
    <scope>NUCLEOTIDE SEQUENCE [LARGE SCALE GENOMIC DNA]</scope>
    <source>
        <strain evidence="3">FAR1</strain>
    </source>
</reference>
<feature type="region of interest" description="Disordered" evidence="1">
    <location>
        <begin position="387"/>
        <end position="410"/>
    </location>
</feature>
<organism evidence="2 3">
    <name type="scientific">Anopheles farauti</name>
    <dbReference type="NCBI Taxonomy" id="69004"/>
    <lineage>
        <taxon>Eukaryota</taxon>
        <taxon>Metazoa</taxon>
        <taxon>Ecdysozoa</taxon>
        <taxon>Arthropoda</taxon>
        <taxon>Hexapoda</taxon>
        <taxon>Insecta</taxon>
        <taxon>Pterygota</taxon>
        <taxon>Neoptera</taxon>
        <taxon>Endopterygota</taxon>
        <taxon>Diptera</taxon>
        <taxon>Nematocera</taxon>
        <taxon>Culicoidea</taxon>
        <taxon>Culicidae</taxon>
        <taxon>Anophelinae</taxon>
        <taxon>Anopheles</taxon>
    </lineage>
</organism>
<dbReference type="AlphaFoldDB" id="A0A182Q831"/>
<dbReference type="EMBL" id="AXCN02002185">
    <property type="status" value="NOT_ANNOTATED_CDS"/>
    <property type="molecule type" value="Genomic_DNA"/>
</dbReference>
<feature type="compositionally biased region" description="Polar residues" evidence="1">
    <location>
        <begin position="333"/>
        <end position="358"/>
    </location>
</feature>
<dbReference type="VEuPathDB" id="VectorBase:AFAF004926"/>
<name>A0A182Q831_9DIPT</name>
<accession>A0A182Q831</accession>
<evidence type="ECO:0000313" key="3">
    <source>
        <dbReference type="Proteomes" id="UP000075886"/>
    </source>
</evidence>
<dbReference type="STRING" id="69004.A0A182Q831"/>
<dbReference type="EnsemblMetazoa" id="AFAF004926-RA">
    <property type="protein sequence ID" value="AFAF004926-PA"/>
    <property type="gene ID" value="AFAF004926"/>
</dbReference>
<feature type="region of interest" description="Disordered" evidence="1">
    <location>
        <begin position="296"/>
        <end position="360"/>
    </location>
</feature>
<evidence type="ECO:0000313" key="2">
    <source>
        <dbReference type="EnsemblMetazoa" id="AFAF004926-PA"/>
    </source>
</evidence>
<sequence>MSDTSFEEMERICAVLDKVNGFGTVVEERDDAIGKLPAPHAPTAPPTLVDVTQLEDIDEPTGLWENTIFPSVMSPVKRMHMLRPSTILEESAMTGSTEASKNSSIDTFISAKQMDDVSELENRNSAISGSDVYRTAQETLESDSYVPSGIMDMDSGVTCDNTSIDNGTSKVLTYDESDYSKNSTREANTFIPEEQNVIILDSSEDDDEGDEIHENHNRELDTLGKIYPSDSILNELGGDVSELEQSTLPHDSYQEDEITDNYPEISVLDEMPDRFNDTLEETDFMLKQGRKLLALKKQQQEQQERHKAEEQQSYLSAKDKSHTKSDLDDGTRTHTNTPASKDNNKATNVSYLTPSSGLHSHRTGGFKQALFSSASKINTIKYPNSTGVGPSSAGSFKKPISRLPHPKVPTRKFDHIVSPISAYIKKTPQSMLQTKITCHNKNLSEVLHNENRDSVMSNNGAGSKENYGINLKGYTSTLPGKGVISSNRAHVLDERNVVRIPGGEKMQKLINNSPTMIIRHEGRIKYAESAATGGARKISHNVSALGDESLADLSVLSSDVSVRVLKDAKRYH</sequence>
<reference evidence="2" key="2">
    <citation type="submission" date="2020-05" db="UniProtKB">
        <authorList>
            <consortium name="EnsemblMetazoa"/>
        </authorList>
    </citation>
    <scope>IDENTIFICATION</scope>
    <source>
        <strain evidence="2">FAR1</strain>
    </source>
</reference>
<evidence type="ECO:0000256" key="1">
    <source>
        <dbReference type="SAM" id="MobiDB-lite"/>
    </source>
</evidence>
<feature type="compositionally biased region" description="Basic and acidic residues" evidence="1">
    <location>
        <begin position="317"/>
        <end position="332"/>
    </location>
</feature>
<proteinExistence type="predicted"/>
<protein>
    <submittedName>
        <fullName evidence="2">Uncharacterized protein</fullName>
    </submittedName>
</protein>
<feature type="compositionally biased region" description="Basic and acidic residues" evidence="1">
    <location>
        <begin position="298"/>
        <end position="310"/>
    </location>
</feature>
<keyword evidence="3" id="KW-1185">Reference proteome</keyword>
<dbReference type="Proteomes" id="UP000075886">
    <property type="component" value="Unassembled WGS sequence"/>
</dbReference>